<dbReference type="Proteomes" id="UP000278807">
    <property type="component" value="Unassembled WGS sequence"/>
</dbReference>
<keyword evidence="1" id="KW-0472">Membrane</keyword>
<accession>A0A158QGJ6</accession>
<name>A0A158QGJ6_RODNA</name>
<feature type="transmembrane region" description="Helical" evidence="1">
    <location>
        <begin position="26"/>
        <end position="53"/>
    </location>
</feature>
<keyword evidence="1" id="KW-0812">Transmembrane</keyword>
<sequence>MGLILVIGSVVSLSNKYWDCAVLNIYYTNAWLCLGIGIVQVLLGLVLSLFVYLQPKCDKKDNLILVGPEGNQVGEIVKDHVQSTKSRRWTLQSSPKQQKLCNRCRSNSSRCRCCLCCCGNDKNDQSAFSNTALWFRPSAIIFLFILAGHIAAISLTASLISQAQSTHAGLSPEVQNIFIEAKSVFIWNKTSIATSAAAKCWERLESQGRCCGVDGPEDWLLEDSTDINRQNNQLDWMKQQCSCSQTETGICETLSFNTSSGKLQSITIYSRGCRGVIVSEVLYDLIVLRVLVPLSFSIILFTCILCVCVTLRVAHLEMGNETNRPSNQIIENDNGGYRGTNSLPRSFMSAPPNPVHAPSPLSNVTGIALRSLSLDNVTYQDASSLKSI</sequence>
<dbReference type="Gene3D" id="1.10.1450.10">
    <property type="entry name" value="Tetraspanin"/>
    <property type="match status" value="1"/>
</dbReference>
<evidence type="ECO:0000256" key="1">
    <source>
        <dbReference type="SAM" id="Phobius"/>
    </source>
</evidence>
<keyword evidence="3" id="KW-1185">Reference proteome</keyword>
<dbReference type="AlphaFoldDB" id="A0A158QGJ6"/>
<dbReference type="OrthoDB" id="9993879at2759"/>
<feature type="transmembrane region" description="Helical" evidence="1">
    <location>
        <begin position="290"/>
        <end position="314"/>
    </location>
</feature>
<reference evidence="2 3" key="2">
    <citation type="submission" date="2018-11" db="EMBL/GenBank/DDBJ databases">
        <authorList>
            <consortium name="Pathogen Informatics"/>
        </authorList>
    </citation>
    <scope>NUCLEOTIDE SEQUENCE [LARGE SCALE GENOMIC DNA]</scope>
</reference>
<dbReference type="EMBL" id="UZAE01000040">
    <property type="protein sequence ID" value="VDN96052.1"/>
    <property type="molecule type" value="Genomic_DNA"/>
</dbReference>
<gene>
    <name evidence="2" type="ORF">HNAJ_LOCUS193</name>
</gene>
<dbReference type="STRING" id="102285.A0A158QGJ6"/>
<dbReference type="WBParaSite" id="HNAJ_0000019201-mRNA-1">
    <property type="protein sequence ID" value="HNAJ_0000019201-mRNA-1"/>
    <property type="gene ID" value="HNAJ_0000019201"/>
</dbReference>
<evidence type="ECO:0000313" key="4">
    <source>
        <dbReference type="WBParaSite" id="HNAJ_0000019201-mRNA-1"/>
    </source>
</evidence>
<evidence type="ECO:0000313" key="2">
    <source>
        <dbReference type="EMBL" id="VDN96052.1"/>
    </source>
</evidence>
<reference evidence="4" key="1">
    <citation type="submission" date="2016-04" db="UniProtKB">
        <authorList>
            <consortium name="WormBaseParasite"/>
        </authorList>
    </citation>
    <scope>IDENTIFICATION</scope>
</reference>
<evidence type="ECO:0000313" key="3">
    <source>
        <dbReference type="Proteomes" id="UP000278807"/>
    </source>
</evidence>
<dbReference type="GO" id="GO:0016020">
    <property type="term" value="C:membrane"/>
    <property type="evidence" value="ECO:0007669"/>
    <property type="project" value="InterPro"/>
</dbReference>
<keyword evidence="1" id="KW-1133">Transmembrane helix</keyword>
<organism evidence="4">
    <name type="scientific">Rodentolepis nana</name>
    <name type="common">Dwarf tapeworm</name>
    <name type="synonym">Hymenolepis nana</name>
    <dbReference type="NCBI Taxonomy" id="102285"/>
    <lineage>
        <taxon>Eukaryota</taxon>
        <taxon>Metazoa</taxon>
        <taxon>Spiralia</taxon>
        <taxon>Lophotrochozoa</taxon>
        <taxon>Platyhelminthes</taxon>
        <taxon>Cestoda</taxon>
        <taxon>Eucestoda</taxon>
        <taxon>Cyclophyllidea</taxon>
        <taxon>Hymenolepididae</taxon>
        <taxon>Rodentolepis</taxon>
    </lineage>
</organism>
<dbReference type="InterPro" id="IPR008952">
    <property type="entry name" value="Tetraspanin_EC2_sf"/>
</dbReference>
<protein>
    <submittedName>
        <fullName evidence="4">Tetraspanin</fullName>
    </submittedName>
</protein>
<feature type="transmembrane region" description="Helical" evidence="1">
    <location>
        <begin position="139"/>
        <end position="160"/>
    </location>
</feature>
<proteinExistence type="predicted"/>